<comment type="caution">
    <text evidence="1">The sequence shown here is derived from an EMBL/GenBank/DDBJ whole genome shotgun (WGS) entry which is preliminary data.</text>
</comment>
<gene>
    <name evidence="1" type="ORF">B296_00017036</name>
</gene>
<proteinExistence type="predicted"/>
<accession>A0A426ZI03</accession>
<reference evidence="1 2" key="1">
    <citation type="journal article" date="2014" name="Agronomy (Basel)">
        <title>A Draft Genome Sequence for Ensete ventricosum, the Drought-Tolerant Tree Against Hunger.</title>
        <authorList>
            <person name="Harrison J."/>
            <person name="Moore K.A."/>
            <person name="Paszkiewicz K."/>
            <person name="Jones T."/>
            <person name="Grant M."/>
            <person name="Ambacheew D."/>
            <person name="Muzemil S."/>
            <person name="Studholme D.J."/>
        </authorList>
    </citation>
    <scope>NUCLEOTIDE SEQUENCE [LARGE SCALE GENOMIC DNA]</scope>
</reference>
<dbReference type="EMBL" id="AMZH03006517">
    <property type="protein sequence ID" value="RRT63626.1"/>
    <property type="molecule type" value="Genomic_DNA"/>
</dbReference>
<protein>
    <submittedName>
        <fullName evidence="1">Uncharacterized protein</fullName>
    </submittedName>
</protein>
<dbReference type="Proteomes" id="UP000287651">
    <property type="component" value="Unassembled WGS sequence"/>
</dbReference>
<organism evidence="1 2">
    <name type="scientific">Ensete ventricosum</name>
    <name type="common">Abyssinian banana</name>
    <name type="synonym">Musa ensete</name>
    <dbReference type="NCBI Taxonomy" id="4639"/>
    <lineage>
        <taxon>Eukaryota</taxon>
        <taxon>Viridiplantae</taxon>
        <taxon>Streptophyta</taxon>
        <taxon>Embryophyta</taxon>
        <taxon>Tracheophyta</taxon>
        <taxon>Spermatophyta</taxon>
        <taxon>Magnoliopsida</taxon>
        <taxon>Liliopsida</taxon>
        <taxon>Zingiberales</taxon>
        <taxon>Musaceae</taxon>
        <taxon>Ensete</taxon>
    </lineage>
</organism>
<dbReference type="AlphaFoldDB" id="A0A426ZI03"/>
<evidence type="ECO:0000313" key="1">
    <source>
        <dbReference type="EMBL" id="RRT63626.1"/>
    </source>
</evidence>
<evidence type="ECO:0000313" key="2">
    <source>
        <dbReference type="Proteomes" id="UP000287651"/>
    </source>
</evidence>
<sequence length="96" mass="10319">MPPQDQAPVKDADLEQGPMNLKEGDRYVVNHGEGLTVVDFDEGDATMAGAIDRSEGQREKRYGLGIGKVPLLVGADAIVVVHEKDGLMQKDASVEE</sequence>
<name>A0A426ZI03_ENSVE</name>